<dbReference type="Gene3D" id="3.40.50.10540">
    <property type="entry name" value="Crotonobetainyl-coa:carnitine coa-transferase, domain 1"/>
    <property type="match status" value="1"/>
</dbReference>
<gene>
    <name evidence="1" type="ORF">IDM40_23855</name>
</gene>
<dbReference type="InterPro" id="IPR023606">
    <property type="entry name" value="CoA-Trfase_III_dom_1_sf"/>
</dbReference>
<dbReference type="Proteomes" id="UP000806528">
    <property type="component" value="Unassembled WGS sequence"/>
</dbReference>
<dbReference type="PANTHER" id="PTHR48228:SF5">
    <property type="entry name" value="ALPHA-METHYLACYL-COA RACEMASE"/>
    <property type="match status" value="1"/>
</dbReference>
<organism evidence="1 2">
    <name type="scientific">Nocardiopsis coralli</name>
    <dbReference type="NCBI Taxonomy" id="2772213"/>
    <lineage>
        <taxon>Bacteria</taxon>
        <taxon>Bacillati</taxon>
        <taxon>Actinomycetota</taxon>
        <taxon>Actinomycetes</taxon>
        <taxon>Streptosporangiales</taxon>
        <taxon>Nocardiopsidaceae</taxon>
        <taxon>Nocardiopsis</taxon>
    </lineage>
</organism>
<protein>
    <submittedName>
        <fullName evidence="1">CoA transferase</fullName>
    </submittedName>
</protein>
<proteinExistence type="predicted"/>
<dbReference type="SUPFAM" id="SSF89796">
    <property type="entry name" value="CoA-transferase family III (CaiB/BaiF)"/>
    <property type="match status" value="1"/>
</dbReference>
<dbReference type="RefSeq" id="WP_193124297.1">
    <property type="nucleotide sequence ID" value="NZ_JADBGI010000027.1"/>
</dbReference>
<dbReference type="InterPro" id="IPR050509">
    <property type="entry name" value="CoA-transferase_III"/>
</dbReference>
<dbReference type="Gene3D" id="3.30.1540.10">
    <property type="entry name" value="formyl-coa transferase, domain 3"/>
    <property type="match status" value="1"/>
</dbReference>
<keyword evidence="2" id="KW-1185">Reference proteome</keyword>
<dbReference type="InterPro" id="IPR003673">
    <property type="entry name" value="CoA-Trfase_fam_III"/>
</dbReference>
<comment type="caution">
    <text evidence="1">The sequence shown here is derived from an EMBL/GenBank/DDBJ whole genome shotgun (WGS) entry which is preliminary data.</text>
</comment>
<accession>A0ABR9PCY1</accession>
<keyword evidence="1" id="KW-0808">Transferase</keyword>
<reference evidence="1 2" key="1">
    <citation type="submission" date="2020-09" db="EMBL/GenBank/DDBJ databases">
        <title>Diversity and distribution of actinomycetes associated with coral in the coast of Hainan.</title>
        <authorList>
            <person name="Li F."/>
        </authorList>
    </citation>
    <scope>NUCLEOTIDE SEQUENCE [LARGE SCALE GENOMIC DNA]</scope>
    <source>
        <strain evidence="1 2">HNM0947</strain>
    </source>
</reference>
<dbReference type="GO" id="GO:0016740">
    <property type="term" value="F:transferase activity"/>
    <property type="evidence" value="ECO:0007669"/>
    <property type="project" value="UniProtKB-KW"/>
</dbReference>
<name>A0ABR9PCY1_9ACTN</name>
<sequence length="407" mass="42677">MSEPTPLPLSGLRIVELSSFVATPLCGLTLAQLGAEVIRVEPMGGAPDRGRWPLSAQGTSLYWTGLNRGKRGVEVDLSRDEGRALVSDLIVEGDGIVVSNAERRGTLGVDALSARRPDLVHATLVGRRDGGTAVDYTVQASTGFPLASGPTDHEGPVNSSVPTWDLAAGLYLATGILAAVHHRSATGQGRRLRLALEDVALATAGTLGHLAEAQLRPESPREPDGNHVYGSFGRDFTSADGVRFMVVALTPRHWTELVEAAGLGEVVGALERSLGADLSQEGERYRHRDTLAALLASWFGRTGAEDVRAALGATRVLWSQYRTFTETAAALPGNPLFHEAEQAGVEPHLAPAAPVALNGEHTPPAPAPRVGEHTHAVLGSALGLGGDELDRLVEQGIVRPAADAPSA</sequence>
<dbReference type="InterPro" id="IPR044855">
    <property type="entry name" value="CoA-Trfase_III_dom3_sf"/>
</dbReference>
<dbReference type="Pfam" id="PF02515">
    <property type="entry name" value="CoA_transf_3"/>
    <property type="match status" value="1"/>
</dbReference>
<evidence type="ECO:0000313" key="1">
    <source>
        <dbReference type="EMBL" id="MBE3001707.1"/>
    </source>
</evidence>
<dbReference type="PANTHER" id="PTHR48228">
    <property type="entry name" value="SUCCINYL-COA--D-CITRAMALATE COA-TRANSFERASE"/>
    <property type="match status" value="1"/>
</dbReference>
<evidence type="ECO:0000313" key="2">
    <source>
        <dbReference type="Proteomes" id="UP000806528"/>
    </source>
</evidence>
<dbReference type="EMBL" id="JADBGI010000027">
    <property type="protein sequence ID" value="MBE3001707.1"/>
    <property type="molecule type" value="Genomic_DNA"/>
</dbReference>